<evidence type="ECO:0000313" key="1">
    <source>
        <dbReference type="EMBL" id="MFC0212118.1"/>
    </source>
</evidence>
<name>A0ABV6DHJ6_9BACL</name>
<comment type="caution">
    <text evidence="1">The sequence shown here is derived from an EMBL/GenBank/DDBJ whole genome shotgun (WGS) entry which is preliminary data.</text>
</comment>
<organism evidence="1 2">
    <name type="scientific">Paenibacillus chartarius</name>
    <dbReference type="NCBI Taxonomy" id="747481"/>
    <lineage>
        <taxon>Bacteria</taxon>
        <taxon>Bacillati</taxon>
        <taxon>Bacillota</taxon>
        <taxon>Bacilli</taxon>
        <taxon>Bacillales</taxon>
        <taxon>Paenibacillaceae</taxon>
        <taxon>Paenibacillus</taxon>
    </lineage>
</organism>
<proteinExistence type="predicted"/>
<dbReference type="EMBL" id="JBHLWN010000026">
    <property type="protein sequence ID" value="MFC0212118.1"/>
    <property type="molecule type" value="Genomic_DNA"/>
</dbReference>
<accession>A0ABV6DHJ6</accession>
<keyword evidence="2" id="KW-1185">Reference proteome</keyword>
<dbReference type="Proteomes" id="UP001589776">
    <property type="component" value="Unassembled WGS sequence"/>
</dbReference>
<sequence length="88" mass="10704">MKPKRTNRSRAFYRHHRERVINRKKKVVKQGFWHVKDEQFGRLAKGKIHCSCWWCSEKTHRLGFPKSEKARIEGLMMQVTEYCENNKL</sequence>
<protein>
    <submittedName>
        <fullName evidence="1">Uncharacterized protein</fullName>
    </submittedName>
</protein>
<dbReference type="RefSeq" id="WP_377469208.1">
    <property type="nucleotide sequence ID" value="NZ_JBHLWN010000026.1"/>
</dbReference>
<gene>
    <name evidence="1" type="ORF">ACFFK0_06555</name>
</gene>
<reference evidence="1 2" key="1">
    <citation type="submission" date="2024-09" db="EMBL/GenBank/DDBJ databases">
        <authorList>
            <person name="Sun Q."/>
            <person name="Mori K."/>
        </authorList>
    </citation>
    <scope>NUCLEOTIDE SEQUENCE [LARGE SCALE GENOMIC DNA]</scope>
    <source>
        <strain evidence="1 2">CCM 7759</strain>
    </source>
</reference>
<evidence type="ECO:0000313" key="2">
    <source>
        <dbReference type="Proteomes" id="UP001589776"/>
    </source>
</evidence>